<evidence type="ECO:0008006" key="5">
    <source>
        <dbReference type="Google" id="ProtNLM"/>
    </source>
</evidence>
<keyword evidence="4" id="KW-1185">Reference proteome</keyword>
<dbReference type="PROSITE" id="PS51257">
    <property type="entry name" value="PROKAR_LIPOPROTEIN"/>
    <property type="match status" value="1"/>
</dbReference>
<feature type="signal peptide" evidence="2">
    <location>
        <begin position="1"/>
        <end position="19"/>
    </location>
</feature>
<accession>A6G4K9</accession>
<dbReference type="AlphaFoldDB" id="A6G4K9"/>
<feature type="region of interest" description="Disordered" evidence="1">
    <location>
        <begin position="20"/>
        <end position="96"/>
    </location>
</feature>
<gene>
    <name evidence="3" type="ORF">PPSIR1_27223</name>
</gene>
<feature type="compositionally biased region" description="Acidic residues" evidence="1">
    <location>
        <begin position="75"/>
        <end position="88"/>
    </location>
</feature>
<dbReference type="Proteomes" id="UP000005801">
    <property type="component" value="Unassembled WGS sequence"/>
</dbReference>
<name>A6G4K9_9BACT</name>
<proteinExistence type="predicted"/>
<keyword evidence="2" id="KW-0732">Signal</keyword>
<evidence type="ECO:0000313" key="3">
    <source>
        <dbReference type="EMBL" id="EDM79129.1"/>
    </source>
</evidence>
<evidence type="ECO:0000313" key="4">
    <source>
        <dbReference type="Proteomes" id="UP000005801"/>
    </source>
</evidence>
<evidence type="ECO:0000256" key="1">
    <source>
        <dbReference type="SAM" id="MobiDB-lite"/>
    </source>
</evidence>
<reference evidence="3 4" key="1">
    <citation type="submission" date="2007-06" db="EMBL/GenBank/DDBJ databases">
        <authorList>
            <person name="Shimkets L."/>
            <person name="Ferriera S."/>
            <person name="Johnson J."/>
            <person name="Kravitz S."/>
            <person name="Beeson K."/>
            <person name="Sutton G."/>
            <person name="Rogers Y.-H."/>
            <person name="Friedman R."/>
            <person name="Frazier M."/>
            <person name="Venter J.C."/>
        </authorList>
    </citation>
    <scope>NUCLEOTIDE SEQUENCE [LARGE SCALE GENOMIC DNA]</scope>
    <source>
        <strain evidence="3 4">SIR-1</strain>
    </source>
</reference>
<evidence type="ECO:0000256" key="2">
    <source>
        <dbReference type="SAM" id="SignalP"/>
    </source>
</evidence>
<comment type="caution">
    <text evidence="3">The sequence shown here is derived from an EMBL/GenBank/DDBJ whole genome shotgun (WGS) entry which is preliminary data.</text>
</comment>
<protein>
    <recommendedName>
        <fullName evidence="5">Lipoprotein</fullName>
    </recommendedName>
</protein>
<feature type="chain" id="PRO_5002697390" description="Lipoprotein" evidence="2">
    <location>
        <begin position="20"/>
        <end position="273"/>
    </location>
</feature>
<organism evidence="3 4">
    <name type="scientific">Plesiocystis pacifica SIR-1</name>
    <dbReference type="NCBI Taxonomy" id="391625"/>
    <lineage>
        <taxon>Bacteria</taxon>
        <taxon>Pseudomonadati</taxon>
        <taxon>Myxococcota</taxon>
        <taxon>Polyangia</taxon>
        <taxon>Nannocystales</taxon>
        <taxon>Nannocystaceae</taxon>
        <taxon>Plesiocystis</taxon>
    </lineage>
</organism>
<dbReference type="EMBL" id="ABCS01000022">
    <property type="protein sequence ID" value="EDM79129.1"/>
    <property type="molecule type" value="Genomic_DNA"/>
</dbReference>
<sequence length="273" mass="28125">MLRRALVPVASCLLTVALAGCSPPSSEDEGVGDELAETEGESSGGEGGSSSEGSSSSNDEAGPDDDGWGLTGVEESTEASAESEEETETGPPIELPTEACEALVAAWETCEIDGPGDLDYCMFVVEDHPATGEFLDCADAMFARFSCYAALDCEAMAECSLWGCLGEDPCPVEAAAVEAACVRTGCEQYFDTGIACGEPLPSVTEPGYCNYLAALDALVADDPDVCMDAFDARAGCYAAQDCATFEQCFFGDSCNGGLNPCPDEQAALVQGCG</sequence>
<feature type="compositionally biased region" description="Acidic residues" evidence="1">
    <location>
        <begin position="26"/>
        <end position="40"/>
    </location>
</feature>